<evidence type="ECO:0000256" key="4">
    <source>
        <dbReference type="ARBA" id="ARBA00022801"/>
    </source>
</evidence>
<dbReference type="SUPFAM" id="SSF56784">
    <property type="entry name" value="HAD-like"/>
    <property type="match status" value="1"/>
</dbReference>
<dbReference type="InterPro" id="IPR036412">
    <property type="entry name" value="HAD-like_sf"/>
</dbReference>
<dbReference type="InterPro" id="IPR023198">
    <property type="entry name" value="PGP-like_dom2"/>
</dbReference>
<evidence type="ECO:0000256" key="6">
    <source>
        <dbReference type="ARBA" id="ARBA00023277"/>
    </source>
</evidence>
<proteinExistence type="inferred from homology"/>
<evidence type="ECO:0000256" key="3">
    <source>
        <dbReference type="ARBA" id="ARBA00022723"/>
    </source>
</evidence>
<reference evidence="7 8" key="1">
    <citation type="submission" date="2013-12" db="EMBL/GenBank/DDBJ databases">
        <title>Comparative genomics of Petrotoga isolates.</title>
        <authorList>
            <person name="Nesbo C.L."/>
            <person name="Charchuk R."/>
            <person name="Chow K."/>
        </authorList>
    </citation>
    <scope>NUCLEOTIDE SEQUENCE [LARGE SCALE GENOMIC DNA]</scope>
    <source>
        <strain evidence="7 8">DSM 13574</strain>
    </source>
</reference>
<name>A0A2K1NYP7_9BACT</name>
<accession>A0A2K1NYP7</accession>
<dbReference type="RefSeq" id="WP_103067309.1">
    <property type="nucleotide sequence ID" value="NZ_AZRL01000020.1"/>
</dbReference>
<organism evidence="7 8">
    <name type="scientific">Petrotoga olearia DSM 13574</name>
    <dbReference type="NCBI Taxonomy" id="1122955"/>
    <lineage>
        <taxon>Bacteria</taxon>
        <taxon>Thermotogati</taxon>
        <taxon>Thermotogota</taxon>
        <taxon>Thermotogae</taxon>
        <taxon>Petrotogales</taxon>
        <taxon>Petrotogaceae</taxon>
        <taxon>Petrotoga</taxon>
    </lineage>
</organism>
<evidence type="ECO:0000313" key="8">
    <source>
        <dbReference type="Proteomes" id="UP000236434"/>
    </source>
</evidence>
<dbReference type="AlphaFoldDB" id="A0A2K1NYP7"/>
<comment type="similarity">
    <text evidence="2">Belongs to the HAD-like hydrolase superfamily. CbbY/CbbZ/Gph/YieH family.</text>
</comment>
<comment type="cofactor">
    <cofactor evidence="1">
        <name>Mg(2+)</name>
        <dbReference type="ChEBI" id="CHEBI:18420"/>
    </cofactor>
</comment>
<dbReference type="InterPro" id="IPR051600">
    <property type="entry name" value="Beta-PGM-like"/>
</dbReference>
<evidence type="ECO:0000256" key="1">
    <source>
        <dbReference type="ARBA" id="ARBA00001946"/>
    </source>
</evidence>
<dbReference type="SFLD" id="SFLDG01135">
    <property type="entry name" value="C1.5.6:_HAD__Beta-PGM__Phospha"/>
    <property type="match status" value="1"/>
</dbReference>
<dbReference type="InterPro" id="IPR006439">
    <property type="entry name" value="HAD-SF_hydro_IA"/>
</dbReference>
<dbReference type="Proteomes" id="UP000236434">
    <property type="component" value="Unassembled WGS sequence"/>
</dbReference>
<comment type="caution">
    <text evidence="7">The sequence shown here is derived from an EMBL/GenBank/DDBJ whole genome shotgun (WGS) entry which is preliminary data.</text>
</comment>
<keyword evidence="5" id="KW-0460">Magnesium</keyword>
<dbReference type="InterPro" id="IPR023214">
    <property type="entry name" value="HAD_sf"/>
</dbReference>
<dbReference type="NCBIfam" id="TIGR01509">
    <property type="entry name" value="HAD-SF-IA-v3"/>
    <property type="match status" value="1"/>
</dbReference>
<dbReference type="OrthoDB" id="9797743at2"/>
<dbReference type="Gene3D" id="1.10.150.240">
    <property type="entry name" value="Putative phosphatase, domain 2"/>
    <property type="match status" value="1"/>
</dbReference>
<dbReference type="SFLD" id="SFLDS00003">
    <property type="entry name" value="Haloacid_Dehalogenase"/>
    <property type="match status" value="1"/>
</dbReference>
<dbReference type="FunFam" id="3.40.50.1000:FF:000036">
    <property type="entry name" value="HAD family hydrolase"/>
    <property type="match status" value="1"/>
</dbReference>
<dbReference type="GO" id="GO:0046872">
    <property type="term" value="F:metal ion binding"/>
    <property type="evidence" value="ECO:0007669"/>
    <property type="project" value="UniProtKB-KW"/>
</dbReference>
<dbReference type="CDD" id="cd16423">
    <property type="entry name" value="HAD_BPGM-like"/>
    <property type="match status" value="1"/>
</dbReference>
<dbReference type="PANTHER" id="PTHR46193">
    <property type="entry name" value="6-PHOSPHOGLUCONATE PHOSPHATASE"/>
    <property type="match status" value="1"/>
</dbReference>
<evidence type="ECO:0000313" key="7">
    <source>
        <dbReference type="EMBL" id="PNR95665.1"/>
    </source>
</evidence>
<protein>
    <submittedName>
        <fullName evidence="7">Phosphatase</fullName>
    </submittedName>
</protein>
<keyword evidence="3" id="KW-0479">Metal-binding</keyword>
<dbReference type="InterPro" id="IPR041492">
    <property type="entry name" value="HAD_2"/>
</dbReference>
<evidence type="ECO:0000256" key="2">
    <source>
        <dbReference type="ARBA" id="ARBA00006171"/>
    </source>
</evidence>
<dbReference type="SFLD" id="SFLDG01129">
    <property type="entry name" value="C1.5:_HAD__Beta-PGM__Phosphata"/>
    <property type="match status" value="1"/>
</dbReference>
<dbReference type="Gene3D" id="3.40.50.1000">
    <property type="entry name" value="HAD superfamily/HAD-like"/>
    <property type="match status" value="1"/>
</dbReference>
<keyword evidence="4" id="KW-0378">Hydrolase</keyword>
<sequence length="221" mass="25166">MIRAIIFDMDGVIIDSEPIHYDANKKIFEELGIPMNRSLYSNYIGVSNQEMWQDLKNEYNLQQSLEELVEKQNLENLELLKKCVKEPLEGVIELLQTLKENNYKIALASSSPMRLIKEVLCMFNIEKYFEVVVSAEDVTQGKPKPDIFIYTAGLLKVKPYECVVIEDSKNGVKAAKVGGMKCIGFKNPNSLNQDLSKADLVVENMKEITLELIEKLEKVEA</sequence>
<dbReference type="NCBIfam" id="TIGR01549">
    <property type="entry name" value="HAD-SF-IA-v1"/>
    <property type="match status" value="1"/>
</dbReference>
<gene>
    <name evidence="7" type="ORF">X929_07205</name>
</gene>
<evidence type="ECO:0000256" key="5">
    <source>
        <dbReference type="ARBA" id="ARBA00022842"/>
    </source>
</evidence>
<dbReference type="PANTHER" id="PTHR46193:SF18">
    <property type="entry name" value="HEXITOL PHOSPHATASE B"/>
    <property type="match status" value="1"/>
</dbReference>
<keyword evidence="6" id="KW-0119">Carbohydrate metabolism</keyword>
<dbReference type="EMBL" id="AZRL01000020">
    <property type="protein sequence ID" value="PNR95665.1"/>
    <property type="molecule type" value="Genomic_DNA"/>
</dbReference>
<dbReference type="Pfam" id="PF13419">
    <property type="entry name" value="HAD_2"/>
    <property type="match status" value="1"/>
</dbReference>
<dbReference type="GO" id="GO:0016787">
    <property type="term" value="F:hydrolase activity"/>
    <property type="evidence" value="ECO:0007669"/>
    <property type="project" value="UniProtKB-KW"/>
</dbReference>